<dbReference type="EMBL" id="JAMZIH010003873">
    <property type="protein sequence ID" value="KAJ1676568.1"/>
    <property type="molecule type" value="Genomic_DNA"/>
</dbReference>
<evidence type="ECO:0000313" key="1">
    <source>
        <dbReference type="EMBL" id="KAJ1676568.1"/>
    </source>
</evidence>
<name>A0ACC1HN30_9FUNG</name>
<keyword evidence="2" id="KW-1185">Reference proteome</keyword>
<feature type="non-terminal residue" evidence="1">
    <location>
        <position position="1"/>
    </location>
</feature>
<proteinExistence type="predicted"/>
<gene>
    <name evidence="1" type="ORF">EV182_007935</name>
</gene>
<comment type="caution">
    <text evidence="1">The sequence shown here is derived from an EMBL/GenBank/DDBJ whole genome shotgun (WGS) entry which is preliminary data.</text>
</comment>
<protein>
    <submittedName>
        <fullName evidence="1">Uncharacterized protein</fullName>
    </submittedName>
</protein>
<sequence length="127" mass="13947">PVFLKTSGKKDCKGVHHCREVPPDVEPDSAESECADRLKPGNLSFKEAVRFAIENNLLGIICEASLLINVPHLIVNIKSSGLLLASYGSENISTHNQQHQRKYGVDATEVDGVLHYNPIDQPLDFAI</sequence>
<evidence type="ECO:0000313" key="2">
    <source>
        <dbReference type="Proteomes" id="UP001145114"/>
    </source>
</evidence>
<dbReference type="Proteomes" id="UP001145114">
    <property type="component" value="Unassembled WGS sequence"/>
</dbReference>
<accession>A0ACC1HN30</accession>
<reference evidence="1" key="1">
    <citation type="submission" date="2022-06" db="EMBL/GenBank/DDBJ databases">
        <title>Phylogenomic reconstructions and comparative analyses of Kickxellomycotina fungi.</title>
        <authorList>
            <person name="Reynolds N.K."/>
            <person name="Stajich J.E."/>
            <person name="Barry K."/>
            <person name="Grigoriev I.V."/>
            <person name="Crous P."/>
            <person name="Smith M.E."/>
        </authorList>
    </citation>
    <scope>NUCLEOTIDE SEQUENCE</scope>
    <source>
        <strain evidence="1">RSA 2271</strain>
    </source>
</reference>
<organism evidence="1 2">
    <name type="scientific">Spiromyces aspiralis</name>
    <dbReference type="NCBI Taxonomy" id="68401"/>
    <lineage>
        <taxon>Eukaryota</taxon>
        <taxon>Fungi</taxon>
        <taxon>Fungi incertae sedis</taxon>
        <taxon>Zoopagomycota</taxon>
        <taxon>Kickxellomycotina</taxon>
        <taxon>Kickxellomycetes</taxon>
        <taxon>Kickxellales</taxon>
        <taxon>Kickxellaceae</taxon>
        <taxon>Spiromyces</taxon>
    </lineage>
</organism>